<dbReference type="EMBL" id="BKZV01000002">
    <property type="protein sequence ID" value="GER82891.1"/>
    <property type="molecule type" value="Genomic_DNA"/>
</dbReference>
<proteinExistence type="predicted"/>
<sequence length="98" mass="11164">MLQLTTAADPDLVRSREGLYSKYLLWFVMEASELMLDHHLEEIPAPAVELARQAEVSPQTQARMNDDQPVQRYTAVAVPKRSVSFWGEKFLFLRTGLG</sequence>
<protein>
    <submittedName>
        <fullName evidence="1">Uncharacterized protein</fullName>
    </submittedName>
</protein>
<dbReference type="Proteomes" id="UP000334820">
    <property type="component" value="Unassembled WGS sequence"/>
</dbReference>
<evidence type="ECO:0000313" key="1">
    <source>
        <dbReference type="EMBL" id="GER82891.1"/>
    </source>
</evidence>
<gene>
    <name evidence="1" type="ORF">KTAU_15280</name>
</gene>
<reference evidence="1 2" key="1">
    <citation type="journal article" date="2019" name="Int. J. Syst. Evol. Microbiol.">
        <title>Thermogemmatispora aurantia sp. nov. and Thermogemmatispora argillosa sp. nov., within the class Ktedonobacteria, and emended description of the genus Thermogemmatispora.</title>
        <authorList>
            <person name="Zheng Y."/>
            <person name="Wang C.M."/>
            <person name="Sakai Y."/>
            <person name="Abe K."/>
            <person name="Yokota A."/>
            <person name="Yabe S."/>
        </authorList>
    </citation>
    <scope>NUCLEOTIDE SEQUENCE [LARGE SCALE GENOMIC DNA]</scope>
    <source>
        <strain evidence="1 2">A1-2</strain>
    </source>
</reference>
<keyword evidence="2" id="KW-1185">Reference proteome</keyword>
<name>A0A5J4K886_9CHLR</name>
<organism evidence="1 2">
    <name type="scientific">Thermogemmatispora aurantia</name>
    <dbReference type="NCBI Taxonomy" id="2045279"/>
    <lineage>
        <taxon>Bacteria</taxon>
        <taxon>Bacillati</taxon>
        <taxon>Chloroflexota</taxon>
        <taxon>Ktedonobacteria</taxon>
        <taxon>Thermogemmatisporales</taxon>
        <taxon>Thermogemmatisporaceae</taxon>
        <taxon>Thermogemmatispora</taxon>
    </lineage>
</organism>
<comment type="caution">
    <text evidence="1">The sequence shown here is derived from an EMBL/GenBank/DDBJ whole genome shotgun (WGS) entry which is preliminary data.</text>
</comment>
<dbReference type="AlphaFoldDB" id="A0A5J4K886"/>
<accession>A0A5J4K886</accession>
<evidence type="ECO:0000313" key="2">
    <source>
        <dbReference type="Proteomes" id="UP000334820"/>
    </source>
</evidence>